<dbReference type="InterPro" id="IPR034746">
    <property type="entry name" value="POTRA"/>
</dbReference>
<evidence type="ECO:0000256" key="7">
    <source>
        <dbReference type="ARBA" id="ARBA00023136"/>
    </source>
</evidence>
<dbReference type="Gene3D" id="3.40.50.11690">
    <property type="entry name" value="Cell division protein FtsQ/DivIB"/>
    <property type="match status" value="1"/>
</dbReference>
<evidence type="ECO:0000256" key="1">
    <source>
        <dbReference type="ARBA" id="ARBA00004370"/>
    </source>
</evidence>
<dbReference type="GO" id="GO:0005886">
    <property type="term" value="C:plasma membrane"/>
    <property type="evidence" value="ECO:0007669"/>
    <property type="project" value="UniProtKB-SubCell"/>
</dbReference>
<dbReference type="InterPro" id="IPR013685">
    <property type="entry name" value="POTRA_FtsQ_type"/>
</dbReference>
<dbReference type="PROSITE" id="PS51779">
    <property type="entry name" value="POTRA"/>
    <property type="match status" value="1"/>
</dbReference>
<dbReference type="HAMAP" id="MF_00911">
    <property type="entry name" value="FtsQ_subfam"/>
    <property type="match status" value="1"/>
</dbReference>
<dbReference type="PANTHER" id="PTHR35851">
    <property type="entry name" value="CELL DIVISION PROTEIN FTSQ"/>
    <property type="match status" value="1"/>
</dbReference>
<keyword evidence="4 9" id="KW-0132">Cell division</keyword>
<keyword evidence="5 9" id="KW-0812">Transmembrane</keyword>
<dbReference type="Pfam" id="PF03799">
    <property type="entry name" value="FtsQ_DivIB_C"/>
    <property type="match status" value="1"/>
</dbReference>
<dbReference type="GO" id="GO:0090529">
    <property type="term" value="P:cell septum assembly"/>
    <property type="evidence" value="ECO:0007669"/>
    <property type="project" value="InterPro"/>
</dbReference>
<evidence type="ECO:0000256" key="9">
    <source>
        <dbReference type="HAMAP-Rule" id="MF_00911"/>
    </source>
</evidence>
<proteinExistence type="inferred from homology"/>
<evidence type="ECO:0000256" key="6">
    <source>
        <dbReference type="ARBA" id="ARBA00022989"/>
    </source>
</evidence>
<protein>
    <recommendedName>
        <fullName evidence="9">Cell division protein FtsQ</fullName>
    </recommendedName>
</protein>
<keyword evidence="2 9" id="KW-1003">Cell membrane</keyword>
<dbReference type="RefSeq" id="WP_115322989.1">
    <property type="nucleotide sequence ID" value="NZ_UATN01000024.1"/>
</dbReference>
<evidence type="ECO:0000256" key="4">
    <source>
        <dbReference type="ARBA" id="ARBA00022618"/>
    </source>
</evidence>
<dbReference type="AlphaFoldDB" id="A0A379EVA5"/>
<dbReference type="GO" id="GO:0032153">
    <property type="term" value="C:cell division site"/>
    <property type="evidence" value="ECO:0007669"/>
    <property type="project" value="UniProtKB-UniRule"/>
</dbReference>
<evidence type="ECO:0000256" key="2">
    <source>
        <dbReference type="ARBA" id="ARBA00022475"/>
    </source>
</evidence>
<feature type="domain" description="POTRA" evidence="10">
    <location>
        <begin position="55"/>
        <end position="125"/>
    </location>
</feature>
<keyword evidence="8 9" id="KW-0131">Cell cycle</keyword>
<dbReference type="InterPro" id="IPR005548">
    <property type="entry name" value="Cell_div_FtsQ/DivIB_C"/>
</dbReference>
<keyword evidence="7 9" id="KW-0472">Membrane</keyword>
<dbReference type="EMBL" id="UGTV01000015">
    <property type="protein sequence ID" value="SUC10242.1"/>
    <property type="molecule type" value="Genomic_DNA"/>
</dbReference>
<feature type="transmembrane region" description="Helical" evidence="9">
    <location>
        <begin position="21"/>
        <end position="42"/>
    </location>
</feature>
<accession>A0A379EVA5</accession>
<reference evidence="11 12" key="1">
    <citation type="submission" date="2018-06" db="EMBL/GenBank/DDBJ databases">
        <authorList>
            <consortium name="Pathogen Informatics"/>
            <person name="Doyle S."/>
        </authorList>
    </citation>
    <scope>NUCLEOTIDE SEQUENCE [LARGE SCALE GENOMIC DNA]</scope>
    <source>
        <strain evidence="11 12">NCTC11621</strain>
    </source>
</reference>
<keyword evidence="6 9" id="KW-1133">Transmembrane helix</keyword>
<keyword evidence="3 9" id="KW-0997">Cell inner membrane</keyword>
<evidence type="ECO:0000256" key="8">
    <source>
        <dbReference type="ARBA" id="ARBA00023306"/>
    </source>
</evidence>
<gene>
    <name evidence="9 11" type="primary">ftsQ</name>
    <name evidence="11" type="ORF">NCTC11621_01291</name>
</gene>
<organism evidence="11 12">
    <name type="scientific">Pasteurella canis</name>
    <dbReference type="NCBI Taxonomy" id="753"/>
    <lineage>
        <taxon>Bacteria</taxon>
        <taxon>Pseudomonadati</taxon>
        <taxon>Pseudomonadota</taxon>
        <taxon>Gammaproteobacteria</taxon>
        <taxon>Pasteurellales</taxon>
        <taxon>Pasteurellaceae</taxon>
        <taxon>Pasteurella</taxon>
    </lineage>
</organism>
<comment type="function">
    <text evidence="9">Essential cell division protein. May link together the upstream cell division proteins, which are predominantly cytoplasmic, with the downstream cell division proteins, which are predominantly periplasmic. May control correct divisome assembly.</text>
</comment>
<comment type="subunit">
    <text evidence="9">Part of a complex composed of FtsB, FtsL and FtsQ.</text>
</comment>
<evidence type="ECO:0000256" key="3">
    <source>
        <dbReference type="ARBA" id="ARBA00022519"/>
    </source>
</evidence>
<evidence type="ECO:0000259" key="10">
    <source>
        <dbReference type="PROSITE" id="PS51779"/>
    </source>
</evidence>
<dbReference type="Gene3D" id="3.10.20.310">
    <property type="entry name" value="membrane protein fhac"/>
    <property type="match status" value="1"/>
</dbReference>
<sequence>MKGLKRKTAQGIKKTSESKTLLMKNVTLIGLLFFTAVFFYAYSNWQKLMEKLDDKPISAFILTGNPSFTTYDDIRDVVLKMGELKGFFGQDIEVVREQIETMPWIKGAVVRKIWPDKLSIALAEYTPIAIWNEGEFLSSDGAIFQLPFEKLKDKNLPHLSGPDYQSAKVLDAWNQVYVNLKEKGLVLKAVSIDDRGAWQIVLDNDLVLKLGRGEWKAKLDRFVTIYPQIEVPENKKLSYVDLRYRVGAAVGFSETTTN</sequence>
<comment type="subcellular location">
    <subcellularLocation>
        <location evidence="9">Cell inner membrane</location>
        <topology evidence="9">Single-pass type II membrane protein</topology>
    </subcellularLocation>
    <subcellularLocation>
        <location evidence="1">Membrane</location>
    </subcellularLocation>
    <text evidence="9">Localizes to the division septum.</text>
</comment>
<evidence type="ECO:0000256" key="5">
    <source>
        <dbReference type="ARBA" id="ARBA00022692"/>
    </source>
</evidence>
<evidence type="ECO:0000313" key="11">
    <source>
        <dbReference type="EMBL" id="SUC10242.1"/>
    </source>
</evidence>
<dbReference type="Proteomes" id="UP000254704">
    <property type="component" value="Unassembled WGS sequence"/>
</dbReference>
<dbReference type="PANTHER" id="PTHR35851:SF1">
    <property type="entry name" value="CELL DIVISION PROTEIN FTSQ"/>
    <property type="match status" value="1"/>
</dbReference>
<name>A0A379EVA5_9PAST</name>
<dbReference type="InterPro" id="IPR045335">
    <property type="entry name" value="FtsQ_C_sf"/>
</dbReference>
<evidence type="ECO:0000313" key="12">
    <source>
        <dbReference type="Proteomes" id="UP000254704"/>
    </source>
</evidence>
<dbReference type="GO" id="GO:0043093">
    <property type="term" value="P:FtsZ-dependent cytokinesis"/>
    <property type="evidence" value="ECO:0007669"/>
    <property type="project" value="UniProtKB-UniRule"/>
</dbReference>
<dbReference type="Pfam" id="PF08478">
    <property type="entry name" value="POTRA_1"/>
    <property type="match status" value="1"/>
</dbReference>
<dbReference type="InterPro" id="IPR026579">
    <property type="entry name" value="FtsQ"/>
</dbReference>
<comment type="similarity">
    <text evidence="9">Belongs to the FtsQ/DivIB family. FtsQ subfamily.</text>
</comment>